<evidence type="ECO:0000313" key="2">
    <source>
        <dbReference type="EMBL" id="BAF48132.1"/>
    </source>
</evidence>
<reference evidence="2" key="1">
    <citation type="journal article" date="2004" name="Biosci. Biotechnol. Biochem.">
        <title>Multiplicity of 2,3-dihydroxybiphenyl dioxygenase genes in the Gram-positive polychlorinated biphenyl degrading bacterium Rhodococcus rhodochrous K37.</title>
        <authorList>
            <person name="Taguchi K."/>
            <person name="Motoyama M."/>
            <person name="Kudo T."/>
        </authorList>
    </citation>
    <scope>NUCLEOTIDE SEQUENCE</scope>
    <source>
        <strain evidence="2">K37</strain>
    </source>
</reference>
<dbReference type="EMBL" id="AB271917">
    <property type="protein sequence ID" value="BAF48132.1"/>
    <property type="molecule type" value="Genomic_DNA"/>
</dbReference>
<dbReference type="SUPFAM" id="SSF51395">
    <property type="entry name" value="FMN-linked oxidoreductases"/>
    <property type="match status" value="1"/>
</dbReference>
<dbReference type="GO" id="GO:0016491">
    <property type="term" value="F:oxidoreductase activity"/>
    <property type="evidence" value="ECO:0007669"/>
    <property type="project" value="InterPro"/>
</dbReference>
<dbReference type="GO" id="GO:0010181">
    <property type="term" value="F:FMN binding"/>
    <property type="evidence" value="ECO:0007669"/>
    <property type="project" value="InterPro"/>
</dbReference>
<proteinExistence type="predicted"/>
<dbReference type="InterPro" id="IPR013785">
    <property type="entry name" value="Aldolase_TIM"/>
</dbReference>
<name>A3KCW4_RHORH</name>
<dbReference type="Gene3D" id="3.20.20.70">
    <property type="entry name" value="Aldolase class I"/>
    <property type="match status" value="1"/>
</dbReference>
<dbReference type="PANTHER" id="PTHR22893">
    <property type="entry name" value="NADH OXIDOREDUCTASE-RELATED"/>
    <property type="match status" value="1"/>
</dbReference>
<evidence type="ECO:0000259" key="1">
    <source>
        <dbReference type="Pfam" id="PF00724"/>
    </source>
</evidence>
<dbReference type="Pfam" id="PF00724">
    <property type="entry name" value="Oxidored_FMN"/>
    <property type="match status" value="1"/>
</dbReference>
<dbReference type="GO" id="GO:0005829">
    <property type="term" value="C:cytosol"/>
    <property type="evidence" value="ECO:0007669"/>
    <property type="project" value="TreeGrafter"/>
</dbReference>
<dbReference type="InterPro" id="IPR045247">
    <property type="entry name" value="Oye-like"/>
</dbReference>
<organism evidence="2">
    <name type="scientific">Rhodococcus rhodochrous</name>
    <dbReference type="NCBI Taxonomy" id="1829"/>
    <lineage>
        <taxon>Bacteria</taxon>
        <taxon>Bacillati</taxon>
        <taxon>Actinomycetota</taxon>
        <taxon>Actinomycetes</taxon>
        <taxon>Mycobacteriales</taxon>
        <taxon>Nocardiaceae</taxon>
        <taxon>Rhodococcus</taxon>
    </lineage>
</organism>
<dbReference type="InterPro" id="IPR001155">
    <property type="entry name" value="OxRdtase_FMN_N"/>
</dbReference>
<gene>
    <name evidence="2" type="primary">orf79</name>
</gene>
<accession>A3KCW4</accession>
<dbReference type="CDD" id="cd04747">
    <property type="entry name" value="OYE_like_5_FMN"/>
    <property type="match status" value="1"/>
</dbReference>
<dbReference type="AlphaFoldDB" id="A3KCW4"/>
<sequence>MTRTLSPLFRPLSIRSLELPNRIVMSPMTRSHSPGGVPGADVAEYYRRRAAGGTGLIITEGTAIEHATAVDNPLVPRMYGDDALEGWQRVVDAVHAEGGRIIPQLWHVGPLWGAMTHGDVDPALTPMKPSGVWGKPGVTSYSEDYVAQATQPCRAMTDEDIADTITAYTQAARNAREVGFDGIALHGGHGYLLDSFLWDSTNQRDDEWGGDLERRTRYPSAVVASIRNAIGDDAPIFFRFSQHKQQDYTAQIAQSPDELKTILTALVDAGVDVFDASIRRFDAPVFDGSDLSLAGWAKKLTGVTSMAVGSVGIGASLRESMAAGSAPAEDNIPELERRLSADEFDLAAIGRLHLADPTLATTLREGSDLPEFDRAAHATDLI</sequence>
<protein>
    <submittedName>
        <fullName evidence="2">Uncharacterized protein orf79</fullName>
    </submittedName>
</protein>
<dbReference type="PANTHER" id="PTHR22893:SF55">
    <property type="entry name" value="OXIDOREDUCTASE-RELATED"/>
    <property type="match status" value="1"/>
</dbReference>
<reference evidence="2" key="2">
    <citation type="submission" date="2006-09" db="EMBL/GenBank/DDBJ databases">
        <title>Several meta-cleavage enzyme genes induced by steroid from Gram-positive bacterium Rhodococcus rhodochrous K37.</title>
        <authorList>
            <person name="Taguchi K."/>
            <person name="Motoyama M."/>
            <person name="Kudo T."/>
        </authorList>
    </citation>
    <scope>NUCLEOTIDE SEQUENCE</scope>
    <source>
        <strain evidence="2">K37</strain>
    </source>
</reference>
<feature type="domain" description="NADH:flavin oxidoreductase/NADH oxidase N-terminal" evidence="1">
    <location>
        <begin position="8"/>
        <end position="366"/>
    </location>
</feature>